<dbReference type="GO" id="GO:0004867">
    <property type="term" value="F:serine-type endopeptidase inhibitor activity"/>
    <property type="evidence" value="ECO:0007669"/>
    <property type="project" value="UniProtKB-KW"/>
</dbReference>
<keyword evidence="7" id="KW-1185">Reference proteome</keyword>
<comment type="subunit">
    <text evidence="5">Part of the heterodimeric LMA1 complex together with the thioredoxin II/TRX2. LMA1 binds to the ATPase SEC18.</text>
</comment>
<dbReference type="PANTHER" id="PTHR28288:SF2">
    <property type="entry name" value="PROTEASE B INHIBITOR 2"/>
    <property type="match status" value="1"/>
</dbReference>
<evidence type="ECO:0000313" key="7">
    <source>
        <dbReference type="Proteomes" id="UP000005627"/>
    </source>
</evidence>
<evidence type="ECO:0000256" key="1">
    <source>
        <dbReference type="ARBA" id="ARBA00022690"/>
    </source>
</evidence>
<evidence type="ECO:0000313" key="6">
    <source>
        <dbReference type="EMBL" id="CCE93607.1"/>
    </source>
</evidence>
<dbReference type="InterPro" id="IPR052471">
    <property type="entry name" value="PBI_I9"/>
</dbReference>
<dbReference type="AlphaFoldDB" id="G8ZYY2"/>
<evidence type="ECO:0000256" key="3">
    <source>
        <dbReference type="ARBA" id="ARBA00038069"/>
    </source>
</evidence>
<protein>
    <recommendedName>
        <fullName evidence="8">Inhibitor I9 domain-containing protein</fullName>
    </recommendedName>
</protein>
<dbReference type="SUPFAM" id="SSF54897">
    <property type="entry name" value="Protease propeptides/inhibitors"/>
    <property type="match status" value="1"/>
</dbReference>
<dbReference type="InterPro" id="IPR037045">
    <property type="entry name" value="S8pro/Inhibitor_I9_sf"/>
</dbReference>
<evidence type="ECO:0000256" key="5">
    <source>
        <dbReference type="ARBA" id="ARBA00062658"/>
    </source>
</evidence>
<dbReference type="KEGG" id="tdl:TDEL_0G02400"/>
<dbReference type="FunCoup" id="G8ZYY2">
    <property type="interactions" value="210"/>
</dbReference>
<dbReference type="HOGENOM" id="CLU_156026_3_0_1"/>
<comment type="function">
    <text evidence="4">Cytosolic inhibitor of vacuolar proteinase B (yscB), probably regulating protease B activity during limited proteolysis. PBI2 is a component of the LMA1 complex, which is involved in the facilitation of vesicle fusion such as homotypic vacuole and ER-derived COPII vesicle fusion with the Golgi.</text>
</comment>
<dbReference type="GeneID" id="11504823"/>
<dbReference type="GO" id="GO:0042144">
    <property type="term" value="P:vacuole fusion, non-autophagic"/>
    <property type="evidence" value="ECO:0007669"/>
    <property type="project" value="EnsemblFungi"/>
</dbReference>
<evidence type="ECO:0000256" key="4">
    <source>
        <dbReference type="ARBA" id="ARBA00054668"/>
    </source>
</evidence>
<keyword evidence="2" id="KW-0722">Serine protease inhibitor</keyword>
<dbReference type="GO" id="GO:0030162">
    <property type="term" value="P:regulation of proteolysis"/>
    <property type="evidence" value="ECO:0007669"/>
    <property type="project" value="EnsemblFungi"/>
</dbReference>
<proteinExistence type="inferred from homology"/>
<comment type="similarity">
    <text evidence="3">Belongs to the protease inhibitor I9 family.</text>
</comment>
<evidence type="ECO:0008006" key="8">
    <source>
        <dbReference type="Google" id="ProtNLM"/>
    </source>
</evidence>
<dbReference type="Proteomes" id="UP000005627">
    <property type="component" value="Chromosome 7"/>
</dbReference>
<name>G8ZYY2_TORDE</name>
<dbReference type="FunFam" id="3.30.70.80:FF:000005">
    <property type="entry name" value="Proteinase inhibitor I2B"/>
    <property type="match status" value="1"/>
</dbReference>
<dbReference type="RefSeq" id="XP_003682818.1">
    <property type="nucleotide sequence ID" value="XM_003682770.1"/>
</dbReference>
<accession>G8ZYY2</accession>
<dbReference type="eggNOG" id="ENOG502SBW1">
    <property type="taxonomic scope" value="Eukaryota"/>
</dbReference>
<evidence type="ECO:0000256" key="2">
    <source>
        <dbReference type="ARBA" id="ARBA00022900"/>
    </source>
</evidence>
<dbReference type="Gene3D" id="3.30.70.80">
    <property type="entry name" value="Peptidase S8 propeptide/proteinase inhibitor I9"/>
    <property type="match status" value="1"/>
</dbReference>
<keyword evidence="1" id="KW-0646">Protease inhibitor</keyword>
<dbReference type="PANTHER" id="PTHR28288">
    <property type="entry name" value="PROTEASE B INHIBITOR 2"/>
    <property type="match status" value="1"/>
</dbReference>
<sequence length="77" mass="8564">MAGKSFIVTLKESAPDAQVAQFKRSINELGGAITHEFSLIKGYTVKLPEELHINKLKEGFNPIIANVEEDKEVHTQN</sequence>
<dbReference type="EMBL" id="HE616748">
    <property type="protein sequence ID" value="CCE93607.1"/>
    <property type="molecule type" value="Genomic_DNA"/>
</dbReference>
<dbReference type="GO" id="GO:0005829">
    <property type="term" value="C:cytosol"/>
    <property type="evidence" value="ECO:0007669"/>
    <property type="project" value="EnsemblFungi"/>
</dbReference>
<dbReference type="InParanoid" id="G8ZYY2"/>
<gene>
    <name evidence="6" type="primary">TDEL0G02400</name>
    <name evidence="6" type="ORF">TDEL_0G02400</name>
</gene>
<reference evidence="6 7" key="1">
    <citation type="journal article" date="2011" name="Proc. Natl. Acad. Sci. U.S.A.">
        <title>Evolutionary erosion of yeast sex chromosomes by mating-type switching accidents.</title>
        <authorList>
            <person name="Gordon J.L."/>
            <person name="Armisen D."/>
            <person name="Proux-Wera E."/>
            <person name="Oheigeartaigh S.S."/>
            <person name="Byrne K.P."/>
            <person name="Wolfe K.H."/>
        </authorList>
    </citation>
    <scope>NUCLEOTIDE SEQUENCE [LARGE SCALE GENOMIC DNA]</scope>
    <source>
        <strain evidence="7">ATCC 10662 / CBS 1146 / NBRC 0425 / NCYC 2629 / NRRL Y-866</strain>
    </source>
</reference>
<organism evidence="6 7">
    <name type="scientific">Torulaspora delbrueckii</name>
    <name type="common">Yeast</name>
    <name type="synonym">Candida colliculosa</name>
    <dbReference type="NCBI Taxonomy" id="4950"/>
    <lineage>
        <taxon>Eukaryota</taxon>
        <taxon>Fungi</taxon>
        <taxon>Dikarya</taxon>
        <taxon>Ascomycota</taxon>
        <taxon>Saccharomycotina</taxon>
        <taxon>Saccharomycetes</taxon>
        <taxon>Saccharomycetales</taxon>
        <taxon>Saccharomycetaceae</taxon>
        <taxon>Torulaspora</taxon>
    </lineage>
</organism>
<dbReference type="OrthoDB" id="5518345at2759"/>